<dbReference type="InterPro" id="IPR010982">
    <property type="entry name" value="Lambda_DNA-bd_dom_sf"/>
</dbReference>
<name>A0ABR6ZVZ1_9BURK</name>
<dbReference type="EMBL" id="JACOGF010000013">
    <property type="protein sequence ID" value="MBC3920046.1"/>
    <property type="molecule type" value="Genomic_DNA"/>
</dbReference>
<dbReference type="SMART" id="SM00530">
    <property type="entry name" value="HTH_XRE"/>
    <property type="match status" value="1"/>
</dbReference>
<dbReference type="RefSeq" id="WP_186949312.1">
    <property type="nucleotide sequence ID" value="NZ_JACOGF010000013.1"/>
</dbReference>
<dbReference type="SUPFAM" id="SSF47413">
    <property type="entry name" value="lambda repressor-like DNA-binding domains"/>
    <property type="match status" value="1"/>
</dbReference>
<proteinExistence type="predicted"/>
<keyword evidence="3" id="KW-1185">Reference proteome</keyword>
<dbReference type="InterPro" id="IPR001387">
    <property type="entry name" value="Cro/C1-type_HTH"/>
</dbReference>
<gene>
    <name evidence="2" type="ORF">H8L32_21440</name>
</gene>
<evidence type="ECO:0000313" key="2">
    <source>
        <dbReference type="EMBL" id="MBC3920046.1"/>
    </source>
</evidence>
<dbReference type="PROSITE" id="PS50943">
    <property type="entry name" value="HTH_CROC1"/>
    <property type="match status" value="1"/>
</dbReference>
<evidence type="ECO:0000259" key="1">
    <source>
        <dbReference type="PROSITE" id="PS50943"/>
    </source>
</evidence>
<dbReference type="Pfam" id="PF13560">
    <property type="entry name" value="HTH_31"/>
    <property type="match status" value="1"/>
</dbReference>
<dbReference type="Proteomes" id="UP000650424">
    <property type="component" value="Unassembled WGS sequence"/>
</dbReference>
<organism evidence="2 3">
    <name type="scientific">Undibacterium hunanense</name>
    <dbReference type="NCBI Taxonomy" id="2762292"/>
    <lineage>
        <taxon>Bacteria</taxon>
        <taxon>Pseudomonadati</taxon>
        <taxon>Pseudomonadota</taxon>
        <taxon>Betaproteobacteria</taxon>
        <taxon>Burkholderiales</taxon>
        <taxon>Oxalobacteraceae</taxon>
        <taxon>Undibacterium</taxon>
    </lineage>
</organism>
<protein>
    <submittedName>
        <fullName evidence="2">Helix-turn-helix domain-containing protein</fullName>
    </submittedName>
</protein>
<dbReference type="Gene3D" id="1.10.260.40">
    <property type="entry name" value="lambda repressor-like DNA-binding domains"/>
    <property type="match status" value="1"/>
</dbReference>
<sequence>MQTKVGTELKRKRLEAKLSLREMAKLAHCTAPYLWRIEQGISTPADYIFLKKLTDALSMTENEAAQFILYAQDSQRTIKMPVDVGMTHLKTINQVAANITKLGDEDLVAIEQILINACKNWKDKKMPAS</sequence>
<comment type="caution">
    <text evidence="2">The sequence shown here is derived from an EMBL/GenBank/DDBJ whole genome shotgun (WGS) entry which is preliminary data.</text>
</comment>
<feature type="domain" description="HTH cro/C1-type" evidence="1">
    <location>
        <begin position="9"/>
        <end position="64"/>
    </location>
</feature>
<accession>A0ABR6ZVZ1</accession>
<evidence type="ECO:0000313" key="3">
    <source>
        <dbReference type="Proteomes" id="UP000650424"/>
    </source>
</evidence>
<dbReference type="CDD" id="cd00093">
    <property type="entry name" value="HTH_XRE"/>
    <property type="match status" value="1"/>
</dbReference>
<reference evidence="2 3" key="1">
    <citation type="submission" date="2020-08" db="EMBL/GenBank/DDBJ databases">
        <title>Novel species isolated from subtropical streams in China.</title>
        <authorList>
            <person name="Lu H."/>
        </authorList>
    </citation>
    <scope>NUCLEOTIDE SEQUENCE [LARGE SCALE GENOMIC DNA]</scope>
    <source>
        <strain evidence="2 3">CY18W</strain>
    </source>
</reference>